<dbReference type="KEGG" id="lch:Lcho_1406"/>
<evidence type="ECO:0000313" key="3">
    <source>
        <dbReference type="EMBL" id="ACB33674.1"/>
    </source>
</evidence>
<dbReference type="eggNOG" id="COG0316">
    <property type="taxonomic scope" value="Bacteria"/>
</dbReference>
<dbReference type="GO" id="GO:0051537">
    <property type="term" value="F:2 iron, 2 sulfur cluster binding"/>
    <property type="evidence" value="ECO:0007669"/>
    <property type="project" value="TreeGrafter"/>
</dbReference>
<dbReference type="Proteomes" id="UP000001693">
    <property type="component" value="Chromosome"/>
</dbReference>
<evidence type="ECO:0000313" key="4">
    <source>
        <dbReference type="Proteomes" id="UP000001693"/>
    </source>
</evidence>
<feature type="domain" description="Core" evidence="2">
    <location>
        <begin position="6"/>
        <end position="104"/>
    </location>
</feature>
<dbReference type="InterPro" id="IPR000361">
    <property type="entry name" value="ATAP_core_dom"/>
</dbReference>
<protein>
    <submittedName>
        <fullName evidence="3">Iron-sulfur cluster assembly accessory protein</fullName>
    </submittedName>
</protein>
<dbReference type="InterPro" id="IPR016092">
    <property type="entry name" value="ATAP"/>
</dbReference>
<dbReference type="Pfam" id="PF01521">
    <property type="entry name" value="Fe-S_biosyn"/>
    <property type="match status" value="1"/>
</dbReference>
<accession>B1Y747</accession>
<dbReference type="InterPro" id="IPR050322">
    <property type="entry name" value="Fe-S_cluster_asmbl/transfer"/>
</dbReference>
<evidence type="ECO:0000259" key="2">
    <source>
        <dbReference type="Pfam" id="PF01521"/>
    </source>
</evidence>
<dbReference type="SUPFAM" id="SSF89360">
    <property type="entry name" value="HesB-like domain"/>
    <property type="match status" value="1"/>
</dbReference>
<dbReference type="GO" id="GO:0016226">
    <property type="term" value="P:iron-sulfur cluster assembly"/>
    <property type="evidence" value="ECO:0007669"/>
    <property type="project" value="InterPro"/>
</dbReference>
<organism evidence="3 4">
    <name type="scientific">Leptothrix cholodnii (strain ATCC 51168 / LMG 8142 / SP-6)</name>
    <name type="common">Leptothrix discophora (strain SP-6)</name>
    <dbReference type="NCBI Taxonomy" id="395495"/>
    <lineage>
        <taxon>Bacteria</taxon>
        <taxon>Pseudomonadati</taxon>
        <taxon>Pseudomonadota</taxon>
        <taxon>Betaproteobacteria</taxon>
        <taxon>Burkholderiales</taxon>
        <taxon>Sphaerotilaceae</taxon>
        <taxon>Leptothrix</taxon>
    </lineage>
</organism>
<dbReference type="Gene3D" id="2.60.300.12">
    <property type="entry name" value="HesB-like domain"/>
    <property type="match status" value="1"/>
</dbReference>
<dbReference type="STRING" id="395495.Lcho_1406"/>
<dbReference type="NCBIfam" id="TIGR00049">
    <property type="entry name" value="iron-sulfur cluster assembly accessory protein"/>
    <property type="match status" value="1"/>
</dbReference>
<dbReference type="PANTHER" id="PTHR10072:SF41">
    <property type="entry name" value="IRON-SULFUR CLUSTER ASSEMBLY 1 HOMOLOG, MITOCHONDRIAL"/>
    <property type="match status" value="1"/>
</dbReference>
<dbReference type="InterPro" id="IPR035903">
    <property type="entry name" value="HesB-like_dom_sf"/>
</dbReference>
<reference evidence="3 4" key="1">
    <citation type="submission" date="2008-03" db="EMBL/GenBank/DDBJ databases">
        <title>Complete sequence of Leptothrix cholodnii SP-6.</title>
        <authorList>
            <consortium name="US DOE Joint Genome Institute"/>
            <person name="Copeland A."/>
            <person name="Lucas S."/>
            <person name="Lapidus A."/>
            <person name="Glavina del Rio T."/>
            <person name="Dalin E."/>
            <person name="Tice H."/>
            <person name="Bruce D."/>
            <person name="Goodwin L."/>
            <person name="Pitluck S."/>
            <person name="Chertkov O."/>
            <person name="Brettin T."/>
            <person name="Detter J.C."/>
            <person name="Han C."/>
            <person name="Kuske C.R."/>
            <person name="Schmutz J."/>
            <person name="Larimer F."/>
            <person name="Land M."/>
            <person name="Hauser L."/>
            <person name="Kyrpides N."/>
            <person name="Lykidis A."/>
            <person name="Emerson D."/>
            <person name="Richardson P."/>
        </authorList>
    </citation>
    <scope>NUCLEOTIDE SEQUENCE [LARGE SCALE GENOMIC DNA]</scope>
    <source>
        <strain evidence="4">ATCC 51168 / LMG 8142 / SP-6</strain>
    </source>
</reference>
<sequence length="134" mass="13624">MILPTLTVTAAAQKFISRMVRFSEHPTGGFRLTVSAGGCSGYNAEFTVEPAAQAGDGELLVNGVKVFLPAESRLMLDGVTIDFADTPTRSGLTFINPNAAACGCSTSGDAAAPPAQATVSVSSITRMSSASAGH</sequence>
<name>B1Y747_LEPCP</name>
<gene>
    <name evidence="3" type="ordered locus">Lcho_1406</name>
</gene>
<dbReference type="HOGENOM" id="CLU_069054_5_2_4"/>
<dbReference type="PANTHER" id="PTHR10072">
    <property type="entry name" value="IRON-SULFUR CLUSTER ASSEMBLY PROTEIN"/>
    <property type="match status" value="1"/>
</dbReference>
<keyword evidence="4" id="KW-1185">Reference proteome</keyword>
<dbReference type="EMBL" id="CP001013">
    <property type="protein sequence ID" value="ACB33674.1"/>
    <property type="molecule type" value="Genomic_DNA"/>
</dbReference>
<proteinExistence type="inferred from homology"/>
<dbReference type="RefSeq" id="WP_012346436.1">
    <property type="nucleotide sequence ID" value="NC_010524.1"/>
</dbReference>
<dbReference type="GO" id="GO:0005829">
    <property type="term" value="C:cytosol"/>
    <property type="evidence" value="ECO:0007669"/>
    <property type="project" value="TreeGrafter"/>
</dbReference>
<evidence type="ECO:0000256" key="1">
    <source>
        <dbReference type="ARBA" id="ARBA00006718"/>
    </source>
</evidence>
<dbReference type="AlphaFoldDB" id="B1Y747"/>
<comment type="similarity">
    <text evidence="1">Belongs to the HesB/IscA family.</text>
</comment>